<evidence type="ECO:0000256" key="12">
    <source>
        <dbReference type="SAM" id="MobiDB-lite"/>
    </source>
</evidence>
<dbReference type="OMA" id="RCERMIL"/>
<dbReference type="RefSeq" id="XP_013025028.1">
    <property type="nucleotide sequence ID" value="XM_013169574.1"/>
</dbReference>
<dbReference type="PANTHER" id="PTHR10465:SF0">
    <property type="entry name" value="SARCALUMENIN"/>
    <property type="match status" value="1"/>
</dbReference>
<dbReference type="InterPro" id="IPR030381">
    <property type="entry name" value="G_DYNAMIN_dom"/>
</dbReference>
<name>S9X0Q0_SCHCR</name>
<comment type="catalytic activity">
    <reaction evidence="11">
        <text>GTP + H2O = GDP + phosphate + H(+)</text>
        <dbReference type="Rhea" id="RHEA:19669"/>
        <dbReference type="ChEBI" id="CHEBI:15377"/>
        <dbReference type="ChEBI" id="CHEBI:15378"/>
        <dbReference type="ChEBI" id="CHEBI:37565"/>
        <dbReference type="ChEBI" id="CHEBI:43474"/>
        <dbReference type="ChEBI" id="CHEBI:58189"/>
    </reaction>
</comment>
<dbReference type="GO" id="GO:0005741">
    <property type="term" value="C:mitochondrial outer membrane"/>
    <property type="evidence" value="ECO:0007669"/>
    <property type="project" value="UniProtKB-SubCell"/>
</dbReference>
<evidence type="ECO:0000256" key="9">
    <source>
        <dbReference type="ARBA" id="ARBA00023134"/>
    </source>
</evidence>
<dbReference type="AlphaFoldDB" id="S9X0Q0"/>
<dbReference type="SUPFAM" id="SSF52540">
    <property type="entry name" value="P-loop containing nucleoside triphosphate hydrolases"/>
    <property type="match status" value="1"/>
</dbReference>
<dbReference type="GO" id="GO:0005777">
    <property type="term" value="C:peroxisome"/>
    <property type="evidence" value="ECO:0007669"/>
    <property type="project" value="EnsemblFungi"/>
</dbReference>
<dbReference type="GO" id="GO:1990627">
    <property type="term" value="P:mitochondrial inner membrane fusion"/>
    <property type="evidence" value="ECO:0007669"/>
    <property type="project" value="EnsemblFungi"/>
</dbReference>
<evidence type="ECO:0000256" key="10">
    <source>
        <dbReference type="ARBA" id="ARBA00023136"/>
    </source>
</evidence>
<dbReference type="GO" id="GO:0005525">
    <property type="term" value="F:GTP binding"/>
    <property type="evidence" value="ECO:0007669"/>
    <property type="project" value="UniProtKB-KW"/>
</dbReference>
<dbReference type="Pfam" id="PF00350">
    <property type="entry name" value="Dynamin_N"/>
    <property type="match status" value="1"/>
</dbReference>
<feature type="transmembrane region" description="Helical" evidence="13">
    <location>
        <begin position="642"/>
        <end position="660"/>
    </location>
</feature>
<dbReference type="InterPro" id="IPR027094">
    <property type="entry name" value="Mitofusin_fam"/>
</dbReference>
<keyword evidence="7" id="KW-0175">Coiled coil</keyword>
<reference evidence="15 16" key="1">
    <citation type="journal article" date="2011" name="Science">
        <title>Comparative functional genomics of the fission yeasts.</title>
        <authorList>
            <person name="Rhind N."/>
            <person name="Chen Z."/>
            <person name="Yassour M."/>
            <person name="Thompson D.A."/>
            <person name="Haas B.J."/>
            <person name="Habib N."/>
            <person name="Wapinski I."/>
            <person name="Roy S."/>
            <person name="Lin M.F."/>
            <person name="Heiman D.I."/>
            <person name="Young S.K."/>
            <person name="Furuya K."/>
            <person name="Guo Y."/>
            <person name="Pidoux A."/>
            <person name="Chen H.M."/>
            <person name="Robbertse B."/>
            <person name="Goldberg J.M."/>
            <person name="Aoki K."/>
            <person name="Bayne E.H."/>
            <person name="Berlin A.M."/>
            <person name="Desjardins C.A."/>
            <person name="Dobbs E."/>
            <person name="Dukaj L."/>
            <person name="Fan L."/>
            <person name="FitzGerald M.G."/>
            <person name="French C."/>
            <person name="Gujja S."/>
            <person name="Hansen K."/>
            <person name="Keifenheim D."/>
            <person name="Levin J.Z."/>
            <person name="Mosher R.A."/>
            <person name="Mueller C.A."/>
            <person name="Pfiffner J."/>
            <person name="Priest M."/>
            <person name="Russ C."/>
            <person name="Smialowska A."/>
            <person name="Swoboda P."/>
            <person name="Sykes S.M."/>
            <person name="Vaughn M."/>
            <person name="Vengrova S."/>
            <person name="Yoder R."/>
            <person name="Zeng Q."/>
            <person name="Allshire R."/>
            <person name="Baulcombe D."/>
            <person name="Birren B.W."/>
            <person name="Brown W."/>
            <person name="Ekwall K."/>
            <person name="Kellis M."/>
            <person name="Leatherwood J."/>
            <person name="Levin H."/>
            <person name="Margalit H."/>
            <person name="Martienssen R."/>
            <person name="Nieduszynski C.A."/>
            <person name="Spatafora J.W."/>
            <person name="Friedman N."/>
            <person name="Dalgaard J.Z."/>
            <person name="Baumann P."/>
            <person name="Niki H."/>
            <person name="Regev A."/>
            <person name="Nusbaum C."/>
        </authorList>
    </citation>
    <scope>NUCLEOTIDE SEQUENCE [LARGE SCALE GENOMIC DNA]</scope>
    <source>
        <strain evidence="16">OY26 / ATCC MYA-4695 / CBS 11777 / NBRC 106824 / NRRL Y48691</strain>
    </source>
</reference>
<keyword evidence="2 13" id="KW-0812">Transmembrane</keyword>
<accession>S9X0Q0</accession>
<organism evidence="15 16">
    <name type="scientific">Schizosaccharomyces cryophilus (strain OY26 / ATCC MYA-4695 / CBS 11777 / NBRC 106824 / NRRL Y48691)</name>
    <name type="common">Fission yeast</name>
    <dbReference type="NCBI Taxonomy" id="653667"/>
    <lineage>
        <taxon>Eukaryota</taxon>
        <taxon>Fungi</taxon>
        <taxon>Dikarya</taxon>
        <taxon>Ascomycota</taxon>
        <taxon>Taphrinomycotina</taxon>
        <taxon>Schizosaccharomycetes</taxon>
        <taxon>Schizosaccharomycetales</taxon>
        <taxon>Schizosaccharomycetaceae</taxon>
        <taxon>Schizosaccharomyces</taxon>
    </lineage>
</organism>
<evidence type="ECO:0000256" key="1">
    <source>
        <dbReference type="ARBA" id="ARBA00004374"/>
    </source>
</evidence>
<dbReference type="OrthoDB" id="9984778at2759"/>
<keyword evidence="10 13" id="KW-0472">Membrane</keyword>
<keyword evidence="4" id="KW-1000">Mitochondrion outer membrane</keyword>
<dbReference type="GO" id="GO:0003924">
    <property type="term" value="F:GTPase activity"/>
    <property type="evidence" value="ECO:0007669"/>
    <property type="project" value="EnsemblFungi"/>
</dbReference>
<evidence type="ECO:0000256" key="5">
    <source>
        <dbReference type="ARBA" id="ARBA00022801"/>
    </source>
</evidence>
<dbReference type="eggNOG" id="KOG0448">
    <property type="taxonomic scope" value="Eukaryota"/>
</dbReference>
<evidence type="ECO:0000256" key="11">
    <source>
        <dbReference type="ARBA" id="ARBA00048548"/>
    </source>
</evidence>
<evidence type="ECO:0000256" key="8">
    <source>
        <dbReference type="ARBA" id="ARBA00023128"/>
    </source>
</evidence>
<keyword evidence="5" id="KW-0378">Hydrolase</keyword>
<dbReference type="GO" id="GO:0160190">
    <property type="term" value="F:peroxisome-mitochondrion membrane tether activity"/>
    <property type="evidence" value="ECO:0007669"/>
    <property type="project" value="EnsemblFungi"/>
</dbReference>
<dbReference type="GO" id="GO:0160189">
    <property type="term" value="C:peroxisomal-mitochondrial contact site"/>
    <property type="evidence" value="ECO:0007669"/>
    <property type="project" value="EnsemblFungi"/>
</dbReference>
<evidence type="ECO:0000313" key="16">
    <source>
        <dbReference type="Proteomes" id="UP000015464"/>
    </source>
</evidence>
<dbReference type="Proteomes" id="UP000015464">
    <property type="component" value="Unassembled WGS sequence"/>
</dbReference>
<dbReference type="GO" id="GO:1990626">
    <property type="term" value="P:mitochondrial outer membrane fusion"/>
    <property type="evidence" value="ECO:0007669"/>
    <property type="project" value="EnsemblFungi"/>
</dbReference>
<evidence type="ECO:0000256" key="6">
    <source>
        <dbReference type="ARBA" id="ARBA00022989"/>
    </source>
</evidence>
<dbReference type="HOGENOM" id="CLU_011752_0_0_1"/>
<keyword evidence="9" id="KW-0342">GTP-binding</keyword>
<proteinExistence type="predicted"/>
<evidence type="ECO:0000256" key="4">
    <source>
        <dbReference type="ARBA" id="ARBA00022787"/>
    </source>
</evidence>
<dbReference type="Gene3D" id="3.40.50.300">
    <property type="entry name" value="P-loop containing nucleotide triphosphate hydrolases"/>
    <property type="match status" value="1"/>
</dbReference>
<evidence type="ECO:0000256" key="13">
    <source>
        <dbReference type="SAM" id="Phobius"/>
    </source>
</evidence>
<keyword evidence="8" id="KW-0496">Mitochondrion</keyword>
<keyword evidence="16" id="KW-1185">Reference proteome</keyword>
<comment type="subcellular location">
    <subcellularLocation>
        <location evidence="1">Mitochondrion outer membrane</location>
        <topology evidence="1">Multi-pass membrane protein</topology>
    </subcellularLocation>
</comment>
<dbReference type="STRING" id="653667.S9X0Q0"/>
<feature type="compositionally biased region" description="Polar residues" evidence="12">
    <location>
        <begin position="1"/>
        <end position="18"/>
    </location>
</feature>
<protein>
    <submittedName>
        <fullName evidence="15">Fusion GTPase</fullName>
    </submittedName>
</protein>
<gene>
    <name evidence="15" type="ORF">SPOG_01303</name>
</gene>
<feature type="region of interest" description="Disordered" evidence="12">
    <location>
        <begin position="1"/>
        <end position="22"/>
    </location>
</feature>
<dbReference type="EMBL" id="KE546993">
    <property type="protein sequence ID" value="EPY50547.1"/>
    <property type="molecule type" value="Genomic_DNA"/>
</dbReference>
<evidence type="ECO:0000259" key="14">
    <source>
        <dbReference type="PROSITE" id="PS51718"/>
    </source>
</evidence>
<dbReference type="FunFam" id="3.40.50.300:FF:000638">
    <property type="entry name" value="Transmembrane GTPase Fzo1, putative"/>
    <property type="match status" value="1"/>
</dbReference>
<evidence type="ECO:0000256" key="3">
    <source>
        <dbReference type="ARBA" id="ARBA00022741"/>
    </source>
</evidence>
<keyword evidence="3" id="KW-0547">Nucleotide-binding</keyword>
<evidence type="ECO:0000256" key="2">
    <source>
        <dbReference type="ARBA" id="ARBA00022692"/>
    </source>
</evidence>
<dbReference type="GeneID" id="25035632"/>
<keyword evidence="6 13" id="KW-1133">Transmembrane helix</keyword>
<evidence type="ECO:0000313" key="15">
    <source>
        <dbReference type="EMBL" id="EPY50547.1"/>
    </source>
</evidence>
<feature type="domain" description="Dynamin-type G" evidence="14">
    <location>
        <begin position="157"/>
        <end position="432"/>
    </location>
</feature>
<evidence type="ECO:0000256" key="7">
    <source>
        <dbReference type="ARBA" id="ARBA00023054"/>
    </source>
</evidence>
<dbReference type="PROSITE" id="PS51718">
    <property type="entry name" value="G_DYNAMIN_2"/>
    <property type="match status" value="1"/>
</dbReference>
<dbReference type="GO" id="GO:0048312">
    <property type="term" value="P:intracellular distribution of mitochondria"/>
    <property type="evidence" value="ECO:0007669"/>
    <property type="project" value="EnsemblFungi"/>
</dbReference>
<sequence length="764" mass="87756">MSEKTSQNTNKHSASSVSEDVKLSKQKDLNGISIQRYKDETNRQQFEYNQNKNVLLRSIYVLQDLLSELNEYVSMQNCIFHSVWRSSEQAKSTFSNEIFEVELPKMSILTLDLALHAKSEADEIIIGRLGSEAHESLLKVYFERVNKHLFSLFSRVEDTSSKVLITGDLNAGKSTLCNALVHRDILPEDQQPCTEVFCEVLDAEFNDKKDCVHAVPHGKTYSFTDPSTYVVFPIEDLKRLVYETEHWSMLKVYIDDGRPAYESLLHNGITDIALIDAPGLNTDSMKTTSVFACQEEIDVVVFVVNAENHFTLSATEFLKNASTEKSHIFIIINKFDNIRDKERCKRLILDQIQSLSPETYADAKDLVHFVSCRIAADASQKDNPIYSSFFQMENALRTFILENRSKSKLAPVRKYLVGLLSDLTGICDYNIKCMDRDLGFLHSKISDLSPKFRTSKHQESQVYQKAEALVESTVQSVMQHAHIQLETAIENLNSFSSVKYSGFLFAYNYGVSVRNAMQQYLEEMLLESEEFARARTSETVQHIQENMKENFSDALIPVFRSHQMFVRRHQLQLRKHFRFELGILDFIDLDLTERLGTWSASVSTILLVLGKTTPSFTVLTSLVEKFGLSFFDFFKTRTLQNLLIPVLGLTGIAVLGYVIYDIPRALPLKISEKIKSSLRETEFSHNTSLWIGTESRKVLNVPLNDLRKMFQHRWDEQKETIASTENELKICQKAHKFFSEMNKRLQQVQRKTLTVQLEGCEMKY</sequence>
<dbReference type="InterPro" id="IPR027417">
    <property type="entry name" value="P-loop_NTPase"/>
</dbReference>
<dbReference type="InterPro" id="IPR045063">
    <property type="entry name" value="Dynamin_N"/>
</dbReference>
<dbReference type="PANTHER" id="PTHR10465">
    <property type="entry name" value="TRANSMEMBRANE GTPASE FZO1"/>
    <property type="match status" value="1"/>
</dbReference>